<gene>
    <name evidence="1" type="ORF">SAMN05444955_11677</name>
</gene>
<dbReference type="AlphaFoldDB" id="A0A1H8IAC2"/>
<dbReference type="EMBL" id="FOCQ01000016">
    <property type="protein sequence ID" value="SEN64768.1"/>
    <property type="molecule type" value="Genomic_DNA"/>
</dbReference>
<dbReference type="InterPro" id="IPR019700">
    <property type="entry name" value="Sigma-G_inhibitor_Gin"/>
</dbReference>
<dbReference type="Pfam" id="PF10764">
    <property type="entry name" value="Gin"/>
    <property type="match status" value="1"/>
</dbReference>
<protein>
    <submittedName>
        <fullName evidence="1">Inhibitor of sigma-G Gin</fullName>
    </submittedName>
</protein>
<sequence>MEEKTLPIHCMMCNQQHKEGLKLLGKYICTSCERDLVECDAGELRYLHYIFRLRALFSESITN</sequence>
<dbReference type="OrthoDB" id="2886653at2"/>
<organism evidence="1 2">
    <name type="scientific">Lihuaxuella thermophila</name>
    <dbReference type="NCBI Taxonomy" id="1173111"/>
    <lineage>
        <taxon>Bacteria</taxon>
        <taxon>Bacillati</taxon>
        <taxon>Bacillota</taxon>
        <taxon>Bacilli</taxon>
        <taxon>Bacillales</taxon>
        <taxon>Thermoactinomycetaceae</taxon>
        <taxon>Lihuaxuella</taxon>
    </lineage>
</organism>
<dbReference type="Proteomes" id="UP000199695">
    <property type="component" value="Unassembled WGS sequence"/>
</dbReference>
<evidence type="ECO:0000313" key="1">
    <source>
        <dbReference type="EMBL" id="SEN64768.1"/>
    </source>
</evidence>
<reference evidence="1 2" key="1">
    <citation type="submission" date="2016-10" db="EMBL/GenBank/DDBJ databases">
        <authorList>
            <person name="de Groot N.N."/>
        </authorList>
    </citation>
    <scope>NUCLEOTIDE SEQUENCE [LARGE SCALE GENOMIC DNA]</scope>
    <source>
        <strain evidence="1 2">DSM 46701</strain>
    </source>
</reference>
<keyword evidence="2" id="KW-1185">Reference proteome</keyword>
<proteinExistence type="predicted"/>
<evidence type="ECO:0000313" key="2">
    <source>
        <dbReference type="Proteomes" id="UP000199695"/>
    </source>
</evidence>
<accession>A0A1H8IAC2</accession>
<name>A0A1H8IAC2_9BACL</name>